<dbReference type="EC" id="1.-.-.-" evidence="1"/>
<comment type="caution">
    <text evidence="1">The sequence shown here is derived from an EMBL/GenBank/DDBJ whole genome shotgun (WGS) entry which is preliminary data.</text>
</comment>
<evidence type="ECO:0000313" key="2">
    <source>
        <dbReference type="Proteomes" id="UP001364695"/>
    </source>
</evidence>
<organism evidence="1 2">
    <name type="scientific">Amphibiibacter pelophylacis</name>
    <dbReference type="NCBI Taxonomy" id="1799477"/>
    <lineage>
        <taxon>Bacteria</taxon>
        <taxon>Pseudomonadati</taxon>
        <taxon>Pseudomonadota</taxon>
        <taxon>Betaproteobacteria</taxon>
        <taxon>Burkholderiales</taxon>
        <taxon>Sphaerotilaceae</taxon>
        <taxon>Amphibiibacter</taxon>
    </lineage>
</organism>
<dbReference type="Proteomes" id="UP001364695">
    <property type="component" value="Unassembled WGS sequence"/>
</dbReference>
<accession>A0ACC6P3K1</accession>
<name>A0ACC6P3K1_9BURK</name>
<gene>
    <name evidence="1" type="ORF">RV045_10295</name>
</gene>
<keyword evidence="1" id="KW-0560">Oxidoreductase</keyword>
<protein>
    <submittedName>
        <fullName evidence="1">FAD-dependent oxidoreductase</fullName>
        <ecNumber evidence="1">1.-.-.-</ecNumber>
    </submittedName>
</protein>
<dbReference type="EMBL" id="JAWDIE010000015">
    <property type="protein sequence ID" value="MEJ7138811.1"/>
    <property type="molecule type" value="Genomic_DNA"/>
</dbReference>
<reference evidence="1" key="1">
    <citation type="submission" date="2023-10" db="EMBL/GenBank/DDBJ databases">
        <title>Amphibacter perezi, gen. nov., sp. nov. a novel taxa of the family Comamonadaceae, class Betaproteobacteria isolated from the skin microbiota of Pelophylax perezi from different populations.</title>
        <authorList>
            <person name="Costa S."/>
            <person name="Proenca D.N."/>
            <person name="Lopes I."/>
            <person name="Morais P.V."/>
        </authorList>
    </citation>
    <scope>NUCLEOTIDE SEQUENCE</scope>
    <source>
        <strain evidence="1">SL12-8</strain>
    </source>
</reference>
<evidence type="ECO:0000313" key="1">
    <source>
        <dbReference type="EMBL" id="MEJ7138811.1"/>
    </source>
</evidence>
<keyword evidence="2" id="KW-1185">Reference proteome</keyword>
<sequence>MSDLPLVIVGGGVIGSAIAYFLKRQAPQQDVVVVERDPVYTRASSALSASSIRQQFSTPINIAISQFGVGFLRQMGDLLAVPGQPAPDAGLVEGGYLYLATPAGEPVLRANHAVQRSQGVDVALLSRDQLAQRFPWLDTNGLVLGSLGLSAEGWFDGYLLLQALRAKAIALGARFVRAEATGAQLETADGVHHVRALRLADGSTLACSGLVNAAGPWARQVAAWLDIDLPVSARRRTVFHLSSPAHLQGCPLLIDPSGIWLRPEGKGYLCGFCPVGDDPDDLPLEPDHAAFEDHVWPTLAARIPGFEALRVQSAWAGYYEMNTFDQNALVGPHPACDNAWLANGFSGHGLQQAPAVGRGLAELILTGRYQSLDLSDLGFERVQRGQPLREHCII</sequence>
<proteinExistence type="predicted"/>